<dbReference type="InParanoid" id="A0A0C3CRU4"/>
<name>A0A0C3CRU4_PILCF</name>
<reference evidence="2" key="2">
    <citation type="submission" date="2015-01" db="EMBL/GenBank/DDBJ databases">
        <title>Evolutionary Origins and Diversification of the Mycorrhizal Mutualists.</title>
        <authorList>
            <consortium name="DOE Joint Genome Institute"/>
            <consortium name="Mycorrhizal Genomics Consortium"/>
            <person name="Kohler A."/>
            <person name="Kuo A."/>
            <person name="Nagy L.G."/>
            <person name="Floudas D."/>
            <person name="Copeland A."/>
            <person name="Barry K.W."/>
            <person name="Cichocki N."/>
            <person name="Veneault-Fourrey C."/>
            <person name="LaButti K."/>
            <person name="Lindquist E.A."/>
            <person name="Lipzen A."/>
            <person name="Lundell T."/>
            <person name="Morin E."/>
            <person name="Murat C."/>
            <person name="Riley R."/>
            <person name="Ohm R."/>
            <person name="Sun H."/>
            <person name="Tunlid A."/>
            <person name="Henrissat B."/>
            <person name="Grigoriev I.V."/>
            <person name="Hibbett D.S."/>
            <person name="Martin F."/>
        </authorList>
    </citation>
    <scope>NUCLEOTIDE SEQUENCE [LARGE SCALE GENOMIC DNA]</scope>
    <source>
        <strain evidence="2">F 1598</strain>
    </source>
</reference>
<dbReference type="HOGENOM" id="CLU_1012351_0_0_1"/>
<evidence type="ECO:0000313" key="2">
    <source>
        <dbReference type="Proteomes" id="UP000054166"/>
    </source>
</evidence>
<evidence type="ECO:0000313" key="1">
    <source>
        <dbReference type="EMBL" id="KIM92402.1"/>
    </source>
</evidence>
<gene>
    <name evidence="1" type="ORF">PILCRDRAFT_810459</name>
</gene>
<feature type="non-terminal residue" evidence="1">
    <location>
        <position position="1"/>
    </location>
</feature>
<accession>A0A0C3CRU4</accession>
<sequence length="275" mass="31009">MATVTVSLIRSCPPSLPIFPNSLSLPVDATDSGTFLATLAASPLDDYIIKPKKDNTIDVAAKLSNFERFREQARQTKSIAEKLDNVTEKLARLEQMDSYASEVLSKGQLYEIVGQAAQSECWASLPWWIKRDMKSSHYSHFPRLFWVWWVIWNRAFPDVYPLPAPLLDFGLFLSSEDEELAKLLMEDDKETSFGATVRHAWEVTNARGSELGELMLFCWTITAGSHDTRNCIAHPRPTTADAKDKILADLAPYRNLGSFTVNLVDRYPGSFRTSI</sequence>
<organism evidence="1 2">
    <name type="scientific">Piloderma croceum (strain F 1598)</name>
    <dbReference type="NCBI Taxonomy" id="765440"/>
    <lineage>
        <taxon>Eukaryota</taxon>
        <taxon>Fungi</taxon>
        <taxon>Dikarya</taxon>
        <taxon>Basidiomycota</taxon>
        <taxon>Agaricomycotina</taxon>
        <taxon>Agaricomycetes</taxon>
        <taxon>Agaricomycetidae</taxon>
        <taxon>Atheliales</taxon>
        <taxon>Atheliaceae</taxon>
        <taxon>Piloderma</taxon>
    </lineage>
</organism>
<proteinExistence type="predicted"/>
<protein>
    <submittedName>
        <fullName evidence="1">Uncharacterized protein</fullName>
    </submittedName>
</protein>
<dbReference type="EMBL" id="KN832970">
    <property type="protein sequence ID" value="KIM92402.1"/>
    <property type="molecule type" value="Genomic_DNA"/>
</dbReference>
<dbReference type="Proteomes" id="UP000054166">
    <property type="component" value="Unassembled WGS sequence"/>
</dbReference>
<keyword evidence="2" id="KW-1185">Reference proteome</keyword>
<reference evidence="1 2" key="1">
    <citation type="submission" date="2014-04" db="EMBL/GenBank/DDBJ databases">
        <authorList>
            <consortium name="DOE Joint Genome Institute"/>
            <person name="Kuo A."/>
            <person name="Tarkka M."/>
            <person name="Buscot F."/>
            <person name="Kohler A."/>
            <person name="Nagy L.G."/>
            <person name="Floudas D."/>
            <person name="Copeland A."/>
            <person name="Barry K.W."/>
            <person name="Cichocki N."/>
            <person name="Veneault-Fourrey C."/>
            <person name="LaButti K."/>
            <person name="Lindquist E.A."/>
            <person name="Lipzen A."/>
            <person name="Lundell T."/>
            <person name="Morin E."/>
            <person name="Murat C."/>
            <person name="Sun H."/>
            <person name="Tunlid A."/>
            <person name="Henrissat B."/>
            <person name="Grigoriev I.V."/>
            <person name="Hibbett D.S."/>
            <person name="Martin F."/>
            <person name="Nordberg H.P."/>
            <person name="Cantor M.N."/>
            <person name="Hua S.X."/>
        </authorList>
    </citation>
    <scope>NUCLEOTIDE SEQUENCE [LARGE SCALE GENOMIC DNA]</scope>
    <source>
        <strain evidence="1 2">F 1598</strain>
    </source>
</reference>
<dbReference type="AlphaFoldDB" id="A0A0C3CRU4"/>